<dbReference type="OrthoDB" id="422984at2"/>
<keyword evidence="2" id="KW-1185">Reference proteome</keyword>
<reference evidence="1 2" key="1">
    <citation type="journal article" date="2013" name="Front. Microbiol.">
        <title>Comparative genomic analyses of the cyanobacterium, Lyngbya aestuarii BL J, a powerful hydrogen producer.</title>
        <authorList>
            <person name="Kothari A."/>
            <person name="Vaughn M."/>
            <person name="Garcia-Pichel F."/>
        </authorList>
    </citation>
    <scope>NUCLEOTIDE SEQUENCE [LARGE SCALE GENOMIC DNA]</scope>
    <source>
        <strain evidence="1 2">BL J</strain>
    </source>
</reference>
<dbReference type="AlphaFoldDB" id="U7QSQ1"/>
<organism evidence="1 2">
    <name type="scientific">Lyngbya aestuarii BL J</name>
    <dbReference type="NCBI Taxonomy" id="1348334"/>
    <lineage>
        <taxon>Bacteria</taxon>
        <taxon>Bacillati</taxon>
        <taxon>Cyanobacteriota</taxon>
        <taxon>Cyanophyceae</taxon>
        <taxon>Oscillatoriophycideae</taxon>
        <taxon>Oscillatoriales</taxon>
        <taxon>Microcoleaceae</taxon>
        <taxon>Lyngbya</taxon>
    </lineage>
</organism>
<dbReference type="RefSeq" id="WP_023064311.1">
    <property type="nucleotide sequence ID" value="NZ_AUZM01000003.1"/>
</dbReference>
<name>U7QSQ1_9CYAN</name>
<comment type="caution">
    <text evidence="1">The sequence shown here is derived from an EMBL/GenBank/DDBJ whole genome shotgun (WGS) entry which is preliminary data.</text>
</comment>
<dbReference type="Proteomes" id="UP000017127">
    <property type="component" value="Unassembled WGS sequence"/>
</dbReference>
<sequence>MTSTITWQYGSSNPENATALETIRQWWAEIEGQEISWQQRLIPETGDLSEINWESQKFDEVFMIVNPELRGITLYWSKPKSDQERSITPSKLELDPLRQQLYVFSQSQTNIVIRVEFPQIKYQTIEIKNPEIAVGKSGTILVRDSQQLLEVKISLTPEKLEQLKAKLT</sequence>
<accession>U7QSQ1</accession>
<proteinExistence type="predicted"/>
<dbReference type="EMBL" id="AUZM01000003">
    <property type="protein sequence ID" value="ERT09431.1"/>
    <property type="molecule type" value="Genomic_DNA"/>
</dbReference>
<evidence type="ECO:0000313" key="2">
    <source>
        <dbReference type="Proteomes" id="UP000017127"/>
    </source>
</evidence>
<gene>
    <name evidence="1" type="ORF">M595_0480</name>
</gene>
<protein>
    <submittedName>
        <fullName evidence="1">Uncharacterized protein</fullName>
    </submittedName>
</protein>
<evidence type="ECO:0000313" key="1">
    <source>
        <dbReference type="EMBL" id="ERT09431.1"/>
    </source>
</evidence>